<accession>A0A3Q3LLQ6</accession>
<reference evidence="1" key="1">
    <citation type="submission" date="2025-08" db="UniProtKB">
        <authorList>
            <consortium name="Ensembl"/>
        </authorList>
    </citation>
    <scope>IDENTIFICATION</scope>
</reference>
<sequence length="53" mass="6196">MKLYIWCKTGTAYYENILMVKYRGENTVIQGCFSSSGPAHLHIIKRKMHSQVY</sequence>
<dbReference type="Ensembl" id="ENSMAMT00000014511.2">
    <property type="protein sequence ID" value="ENSMAMP00000014127.1"/>
    <property type="gene ID" value="ENSMAMG00000009591.2"/>
</dbReference>
<proteinExistence type="predicted"/>
<evidence type="ECO:0000313" key="2">
    <source>
        <dbReference type="Proteomes" id="UP000261640"/>
    </source>
</evidence>
<dbReference type="Proteomes" id="UP000261640">
    <property type="component" value="Unplaced"/>
</dbReference>
<protein>
    <submittedName>
        <fullName evidence="1">Uncharacterized protein</fullName>
    </submittedName>
</protein>
<name>A0A3Q3LLQ6_9TELE</name>
<dbReference type="AlphaFoldDB" id="A0A3Q3LLQ6"/>
<keyword evidence="2" id="KW-1185">Reference proteome</keyword>
<evidence type="ECO:0000313" key="1">
    <source>
        <dbReference type="Ensembl" id="ENSMAMP00000014127.1"/>
    </source>
</evidence>
<dbReference type="InParanoid" id="A0A3Q3LLQ6"/>
<organism evidence="1 2">
    <name type="scientific">Mastacembelus armatus</name>
    <name type="common">zig-zag eel</name>
    <dbReference type="NCBI Taxonomy" id="205130"/>
    <lineage>
        <taxon>Eukaryota</taxon>
        <taxon>Metazoa</taxon>
        <taxon>Chordata</taxon>
        <taxon>Craniata</taxon>
        <taxon>Vertebrata</taxon>
        <taxon>Euteleostomi</taxon>
        <taxon>Actinopterygii</taxon>
        <taxon>Neopterygii</taxon>
        <taxon>Teleostei</taxon>
        <taxon>Neoteleostei</taxon>
        <taxon>Acanthomorphata</taxon>
        <taxon>Anabantaria</taxon>
        <taxon>Synbranchiformes</taxon>
        <taxon>Mastacembelidae</taxon>
        <taxon>Mastacembelus</taxon>
    </lineage>
</organism>
<reference evidence="1" key="2">
    <citation type="submission" date="2025-09" db="UniProtKB">
        <authorList>
            <consortium name="Ensembl"/>
        </authorList>
    </citation>
    <scope>IDENTIFICATION</scope>
</reference>